<dbReference type="InterPro" id="IPR014755">
    <property type="entry name" value="Cu-Rt/internalin_Ig-like"/>
</dbReference>
<dbReference type="GO" id="GO:0005615">
    <property type="term" value="C:extracellular space"/>
    <property type="evidence" value="ECO:0007669"/>
    <property type="project" value="TreeGrafter"/>
</dbReference>
<protein>
    <submittedName>
        <fullName evidence="4">Uncharacterized protein</fullName>
    </submittedName>
</protein>
<evidence type="ECO:0000313" key="4">
    <source>
        <dbReference type="EMBL" id="CAI8020048.1"/>
    </source>
</evidence>
<dbReference type="InterPro" id="IPR052136">
    <property type="entry name" value="Adipolin/Erythroferrone-rel"/>
</dbReference>
<evidence type="ECO:0000256" key="1">
    <source>
        <dbReference type="ARBA" id="ARBA00004613"/>
    </source>
</evidence>
<comment type="subcellular location">
    <subcellularLocation>
        <location evidence="1">Secreted</location>
    </subcellularLocation>
</comment>
<dbReference type="GO" id="GO:0005179">
    <property type="term" value="F:hormone activity"/>
    <property type="evidence" value="ECO:0007669"/>
    <property type="project" value="TreeGrafter"/>
</dbReference>
<organism evidence="4 5">
    <name type="scientific">Geodia barretti</name>
    <name type="common">Barrett's horny sponge</name>
    <dbReference type="NCBI Taxonomy" id="519541"/>
    <lineage>
        <taxon>Eukaryota</taxon>
        <taxon>Metazoa</taxon>
        <taxon>Porifera</taxon>
        <taxon>Demospongiae</taxon>
        <taxon>Heteroscleromorpha</taxon>
        <taxon>Tetractinellida</taxon>
        <taxon>Astrophorina</taxon>
        <taxon>Geodiidae</taxon>
        <taxon>Geodia</taxon>
    </lineage>
</organism>
<name>A0AA35WFZ6_GEOBA</name>
<reference evidence="4" key="1">
    <citation type="submission" date="2023-03" db="EMBL/GenBank/DDBJ databases">
        <authorList>
            <person name="Steffen K."/>
            <person name="Cardenas P."/>
        </authorList>
    </citation>
    <scope>NUCLEOTIDE SEQUENCE</scope>
</reference>
<evidence type="ECO:0000313" key="5">
    <source>
        <dbReference type="Proteomes" id="UP001174909"/>
    </source>
</evidence>
<dbReference type="Gene3D" id="2.60.40.1220">
    <property type="match status" value="1"/>
</dbReference>
<dbReference type="PANTHER" id="PTHR24019">
    <property type="entry name" value="ADIPOLIN"/>
    <property type="match status" value="1"/>
</dbReference>
<comment type="caution">
    <text evidence="4">The sequence shown here is derived from an EMBL/GenBank/DDBJ whole genome shotgun (WGS) entry which is preliminary data.</text>
</comment>
<evidence type="ECO:0000256" key="2">
    <source>
        <dbReference type="ARBA" id="ARBA00022525"/>
    </source>
</evidence>
<accession>A0AA35WFZ6</accession>
<keyword evidence="2" id="KW-0964">Secreted</keyword>
<dbReference type="EMBL" id="CASHTH010001797">
    <property type="protein sequence ID" value="CAI8020048.1"/>
    <property type="molecule type" value="Genomic_DNA"/>
</dbReference>
<keyword evidence="5" id="KW-1185">Reference proteome</keyword>
<proteinExistence type="predicted"/>
<dbReference type="Proteomes" id="UP001174909">
    <property type="component" value="Unassembled WGS sequence"/>
</dbReference>
<gene>
    <name evidence="4" type="ORF">GBAR_LOCUS12008</name>
</gene>
<sequence length="2296" mass="246071">MAENQLDPTGPLRAEDVEFDNAAPELEEFSLNMDNGLVTLSFDEPVLPNSRDFTALTFQDSPSGSVSYQLTGGQVETRTANTQINFTLLDTDLNAIKSLDGLATSVDDTYLTATSSLITDVRSIANAPTTIPVGAYTLDMTDVSLEAFRVLDLGDGTIQLDFSEPVDIASVNFTQYTLQSMANGGVTIPLTTGTAVYGGDKSTIIISLSSEDILQLKRDDTIGTSMSNSFISVSSAGITDVAGNNLEAVPITDALQLSQDVREDFVRASLDSFDLDMDSGFVMLTFDDVIDITTFSGSGITLQSDMEGLESDNQYILSGVVLNSTLPDYTITFQLTATDLHGLQANPDLATSRNNTYISIAATAASAVGGFPILPKTSTAALQVTNFAEDETSPELLRFTLDVNEGLLSLVFSEVVNVSSFDSAGLLIQSSFNSTASSVQLGDAVPTSTEPDSRFDVELSTEELELVKQMMALATDESTTYLSASNTTVTDMVGLELVAITPNNSLMAFDHVADRTAPMLTNFSIDLNNGLLTLTFDETVRLTTFNPRALTFQSAPNSLSTTTTITLTAGSNVVIGSSDGTEFEVILSPFDYNQINADETIARNEENTYLSLAEGAIEDTNNIPSAPILPDNALQVGAFFLDGTRPTLVSFDLDMDSGILTLRFSEPVDPLSYTSNSFTLHNNQSSSPEFSYTLVEDGTTQTTVESDTLIVQLPESDVFQIKLAELATSPNDTYVSVRDGGVADVFLNDLVAIEPEDALGVNQFVGDMTPPAIEFVTVDLENGQLRLNVSEPIDVLSFNTTQIRITNDISAPTAFLMLTGGTLEVTDATTAVILLNDEDVTALKTMSTLANDIQDTYIALSAFTFSDRAGVRLTEIPVDAARQVDSVIPDTSAPTLEAFSYEAPGDRAGVVLVLRFSEVVNASTFDPTTITLQDASNSADATESYSLTDALYFVQPTTILRVNITGDDYAEILRREPLGQSQNTTYLSIDDGAIQDVVQMDLVGIPPSNAIRAAVYTVDLEPPEVTAFTFNLNRAMVILTFTESVPSTSFNASGVIIQNHQNISEASSVYTLSGGTAVSSGNTVTISLSMTDLDILNRDSSIAVSSNTTFIAISEYSFLDSSNNPVLPISSEEAIESSVFVPDESGPTLQSFSLVLDTSQLYLTFSETLNITTLNVTTITIQNAAQNSTESLSLTGGSFEDIHSSVVIVNITETDFYTLQTLTNLGTLSVNTFISHTDGLAEDLYGNSATGLSPDSALRSAQVTNDTMRPELVAFDYDMNSGVLTLSFDEVVEIRSFQADQLTFQNLEAVPTNTYTLQNSSVISEISNIIDIRLGLDDFNNLKAAEVCLVEEMCFIAYTDRLITDTFSLAVLPRLSNTGLRVSNYDPDTIRPQLVSFASFDLNLAQFTLVFSETVNTSSLVYSGITIQSFPTDPEDTFSLTSGTVTSNSPTITITLSTEDAITLKQNPFLCGRQGTCYFSISSSAIKDMSGNDVEEIPDGQAPLVEDYTGDSTSPTLDSFDLDVNMGILTLTFDEIVDTRELQPSSILIRESSEANAQSYRLSGGERTSDIFSNEVTIELSSEDLNGIKATDFAKSKDSTYLTIESMAITDLSPAQNPANMVTIQVNVYTQDNEDPSLISYHLDLDSNVLVFTFSEPMKEDELRLTGISIHNAATGGDSYELTGGDVTSTNQRTIVTIAFSSQDLIAFKIPGMIATMATNTFVSISSLTISDTGENPLPQVLRLPATDGSNEFTPDTSRMGLSSFTLDIFNGRLFLTFDDVADVSTFVATGITLQDDRTSTNEVQLSGDSTPMSDDDGLVVIVELAASDRFALTSADGLATRVENTFITLEETTIDGLDGQDVMPILEGSALQASEVVGGGNGTQLTSFNLDMASEVLELFFNRQVDDGSYTARFVTLQDATGASSITLTGGTASSAMSGLQVNIQLTQDDLNNINAEEGVGTGVFNTYIRLEDGAFIDTSAGPVTTPDELPVQVSEVTPDSTRPELDTYYLDLDTGEIVLTFTETVIASSIDPTQLTLRDTDGLTPPLFAHTLTGGSAMENGPAITLMLIAEDLNVLKNGSLNAVYLTLGEEFVRDAFFNRLVPVDGLSSLFVLPDISAPTLESFVLDLDSNSLILTFSEAVRSSGIDLSGISLQAEQNDNTLSQTLANSEITTTYPSDIVRITIAGQDRVALTCELGLGISTETTYIAISAGSVEDLASSPTNSIASIPSTDAIQAEMVTEDNTSPLLVEWSLDRNSGSIHLTFDECINASAVNFDHIVIQNAFCISNLSHTEH</sequence>
<keyword evidence="3" id="KW-0732">Signal</keyword>
<dbReference type="PANTHER" id="PTHR24019:SF5">
    <property type="entry name" value="ADIPOLIN"/>
    <property type="match status" value="1"/>
</dbReference>
<evidence type="ECO:0000256" key="3">
    <source>
        <dbReference type="ARBA" id="ARBA00022729"/>
    </source>
</evidence>